<keyword evidence="1" id="KW-1133">Transmembrane helix</keyword>
<sequence length="375" mass="41090">MDSQLRCSRRSSSASGTVCFCVHSLKIGRPYSAKEASENILAPRAASGTTNPPAFNITNIGTQLYFNITTPSITALRSLRTPWPVVVSLLFITFSLALYEMSKLPGEDTLNQPREKPSSKERIVEIGTYLFNSLRAVLSVILLARGIATGHYWGRGIGHLLNQANLLLSALHIDPHAPLPISYYFGITVAFFGVFLYFVSWLLAQINNQVSSVTGVVVLGGDSNPSPNLLPLHKIHPQTLGDTLLAISWYLAMPFLLILPAFMLASIDACLSTLCRRVPGITMGSNWPLRAFAKFTFFTVCVGGSLAVAAAVLNARTYTLNFVDCQNATRLTGLLYLRTPYGCLNANVTFPGDGRGFWETWRLHKTAVLESLITW</sequence>
<evidence type="ECO:0000313" key="2">
    <source>
        <dbReference type="EMBL" id="KAH0562429.1"/>
    </source>
</evidence>
<keyword evidence="1" id="KW-0472">Membrane</keyword>
<evidence type="ECO:0000256" key="1">
    <source>
        <dbReference type="SAM" id="Phobius"/>
    </source>
</evidence>
<feature type="transmembrane region" description="Helical" evidence="1">
    <location>
        <begin position="83"/>
        <end position="102"/>
    </location>
</feature>
<proteinExistence type="predicted"/>
<organism evidence="2 3">
    <name type="scientific">Trichoglossum hirsutum</name>
    <dbReference type="NCBI Taxonomy" id="265104"/>
    <lineage>
        <taxon>Eukaryota</taxon>
        <taxon>Fungi</taxon>
        <taxon>Dikarya</taxon>
        <taxon>Ascomycota</taxon>
        <taxon>Pezizomycotina</taxon>
        <taxon>Geoglossomycetes</taxon>
        <taxon>Geoglossales</taxon>
        <taxon>Geoglossaceae</taxon>
        <taxon>Trichoglossum</taxon>
    </lineage>
</organism>
<feature type="transmembrane region" description="Helical" evidence="1">
    <location>
        <begin position="183"/>
        <end position="204"/>
    </location>
</feature>
<gene>
    <name evidence="2" type="ORF">GP486_002881</name>
</gene>
<dbReference type="Proteomes" id="UP000750711">
    <property type="component" value="Unassembled WGS sequence"/>
</dbReference>
<name>A0A9P8LE53_9PEZI</name>
<accession>A0A9P8LE53</accession>
<reference evidence="2" key="1">
    <citation type="submission" date="2021-03" db="EMBL/GenBank/DDBJ databases">
        <title>Comparative genomics and phylogenomic investigation of the class Geoglossomycetes provide insights into ecological specialization and systematics.</title>
        <authorList>
            <person name="Melie T."/>
            <person name="Pirro S."/>
            <person name="Miller A.N."/>
            <person name="Quandt A."/>
        </authorList>
    </citation>
    <scope>NUCLEOTIDE SEQUENCE</scope>
    <source>
        <strain evidence="2">CAQ_001_2017</strain>
    </source>
</reference>
<comment type="caution">
    <text evidence="2">The sequence shown here is derived from an EMBL/GenBank/DDBJ whole genome shotgun (WGS) entry which is preliminary data.</text>
</comment>
<keyword evidence="1" id="KW-0812">Transmembrane</keyword>
<dbReference type="AlphaFoldDB" id="A0A9P8LE53"/>
<feature type="transmembrane region" description="Helical" evidence="1">
    <location>
        <begin position="247"/>
        <end position="271"/>
    </location>
</feature>
<dbReference type="EMBL" id="JAGHQM010000352">
    <property type="protein sequence ID" value="KAH0562429.1"/>
    <property type="molecule type" value="Genomic_DNA"/>
</dbReference>
<keyword evidence="3" id="KW-1185">Reference proteome</keyword>
<feature type="transmembrane region" description="Helical" evidence="1">
    <location>
        <begin position="292"/>
        <end position="313"/>
    </location>
</feature>
<evidence type="ECO:0000313" key="3">
    <source>
        <dbReference type="Proteomes" id="UP000750711"/>
    </source>
</evidence>
<protein>
    <submittedName>
        <fullName evidence="2">Uncharacterized protein</fullName>
    </submittedName>
</protein>